<organism evidence="2">
    <name type="scientific">Blumeria graminis f. sp. tritici 96224</name>
    <dbReference type="NCBI Taxonomy" id="1268274"/>
    <lineage>
        <taxon>Eukaryota</taxon>
        <taxon>Fungi</taxon>
        <taxon>Dikarya</taxon>
        <taxon>Ascomycota</taxon>
        <taxon>Pezizomycotina</taxon>
        <taxon>Leotiomycetes</taxon>
        <taxon>Erysiphales</taxon>
        <taxon>Erysiphaceae</taxon>
        <taxon>Blumeria</taxon>
    </lineage>
</organism>
<dbReference type="Pfam" id="PF11735">
    <property type="entry name" value="CAP59_mtransfer"/>
    <property type="match status" value="1"/>
</dbReference>
<gene>
    <name evidence="1" type="ORF">BGT96224_A21303</name>
    <name evidence="2" type="ORF">BGT96224V2_LOCUS4676</name>
</gene>
<dbReference type="EMBL" id="KE375099">
    <property type="protein sequence ID" value="EPQ63762.1"/>
    <property type="molecule type" value="Genomic_DNA"/>
</dbReference>
<evidence type="ECO:0000313" key="2">
    <source>
        <dbReference type="EMBL" id="SUZ11516.1"/>
    </source>
</evidence>
<name>A0A061HGT4_BLUGR</name>
<accession>A0A061HGT4</accession>
<evidence type="ECO:0000313" key="3">
    <source>
        <dbReference type="Proteomes" id="UP000053110"/>
    </source>
</evidence>
<reference evidence="3" key="1">
    <citation type="journal article" date="2013" name="Nat. Genet.">
        <title>The wheat powdery mildew genome shows the unique evolution of an obligate biotroph.</title>
        <authorList>
            <person name="Wicker T."/>
            <person name="Oberhaensli S."/>
            <person name="Parlange F."/>
            <person name="Buchmann J.P."/>
            <person name="Shatalina M."/>
            <person name="Roffler S."/>
            <person name="Ben-David R."/>
            <person name="Dolezel J."/>
            <person name="Simkova H."/>
            <person name="Schulze-Lefert P."/>
            <person name="Spanu P.D."/>
            <person name="Bruggmann R."/>
            <person name="Amselem J."/>
            <person name="Quesneville H."/>
            <person name="Ver Loren van Themaat E."/>
            <person name="Paape T."/>
            <person name="Shimizu K.K."/>
            <person name="Keller B."/>
        </authorList>
    </citation>
    <scope>NUCLEOTIDE SEQUENCE [LARGE SCALE GENOMIC DNA]</scope>
    <source>
        <strain evidence="3">96224</strain>
    </source>
</reference>
<feature type="non-terminal residue" evidence="2">
    <location>
        <position position="520"/>
    </location>
</feature>
<reference evidence="1" key="2">
    <citation type="submission" date="2013-01" db="EMBL/GenBank/DDBJ databases">
        <title>The wheat powdery mildew genome reveals unique evolution of an obligate biotroph.</title>
        <authorList>
            <person name="Oberhaensli S."/>
            <person name="Wicker T."/>
            <person name="Keller B."/>
        </authorList>
    </citation>
    <scope>NUCLEOTIDE SEQUENCE</scope>
    <source>
        <strain evidence="1">96224</strain>
    </source>
</reference>
<dbReference type="EMBL" id="UIGY01000128">
    <property type="protein sequence ID" value="SUZ11516.1"/>
    <property type="molecule type" value="Genomic_DNA"/>
</dbReference>
<dbReference type="HOGENOM" id="CLU_022271_1_0_1"/>
<dbReference type="InterPro" id="IPR021047">
    <property type="entry name" value="Mannosyltransferase_CMT1"/>
</dbReference>
<protein>
    <submittedName>
        <fullName evidence="2">BgtA-21303</fullName>
    </submittedName>
</protein>
<proteinExistence type="predicted"/>
<dbReference type="OrthoDB" id="262547at2759"/>
<dbReference type="AlphaFoldDB" id="A0A061HGT4"/>
<sequence>MAEIRANYERLPTFRLDYDSENLEDDFKDKPVQHRHHLSLLVRKSRRLTSRLCRPHSLLALLLGLLGLQLLWNGSYGENSAPKFQVNKQEKVFIAANIIDGDLIESAWGPRLLSLIDLIGSERTFVSIYGGPSLELLQLKEKLKCNHKVVVEDTEPVKLDKLPKIMLPDGLQRIKRIAFLAEVRNKVLEPLVYLETQGIVFGKVLFINDVYFEPTEVLRLIWGTNVDKHGNAAYKAACAADFSTSWKYYDTFATRDAEGYSLGVPIYPWFSSEGEAVSRNDVLASRDAVRVKSCWGGMVSFDARYFTPNTPSLSDHERLNTSIQASKDEAQVQLPLRFRSEPEPFWDSSECCLIHADISALPELYRPGDEAREYDSGIYMNPYVRTAYSESAFNWIPFAKRYERLLAPLQHLINRLAKMPRPNYRRTEVAGQLVDDQRWISYSVSPNLTLPLAPHHQDVSENVWRQRGFYENVKRVARRGGYCGVRQLLVLKEDQFSEENNGKGGENWDNLLASVPPLNL</sequence>
<dbReference type="Proteomes" id="UP000053110">
    <property type="component" value="Unassembled WGS sequence"/>
</dbReference>
<reference evidence="2" key="3">
    <citation type="submission" date="2018-07" db="EMBL/GenBank/DDBJ databases">
        <authorList>
            <person name="Quirk P.G."/>
            <person name="Krulwich T.A."/>
        </authorList>
    </citation>
    <scope>NUCLEOTIDE SEQUENCE</scope>
    <source>
        <strain evidence="2">96224</strain>
    </source>
</reference>
<evidence type="ECO:0000313" key="1">
    <source>
        <dbReference type="EMBL" id="EPQ63762.1"/>
    </source>
</evidence>
<dbReference type="PANTHER" id="PTHR34144">
    <property type="entry name" value="CHROMOSOME 8, WHOLE GENOME SHOTGUN SEQUENCE"/>
    <property type="match status" value="1"/>
</dbReference>
<dbReference type="PANTHER" id="PTHR34144:SF8">
    <property type="entry name" value="GLYCOSYLTRANSFERASE FAMILY 69 PROTEIN"/>
    <property type="match status" value="1"/>
</dbReference>